<evidence type="ECO:0000313" key="14">
    <source>
        <dbReference type="Proteomes" id="UP001149400"/>
    </source>
</evidence>
<accession>A0ABT5R2V5</accession>
<protein>
    <recommendedName>
        <fullName evidence="10">Protein TonB</fullName>
    </recommendedName>
</protein>
<keyword evidence="6 10" id="KW-0812">Transmembrane</keyword>
<comment type="function">
    <text evidence="10">Interacts with outer membrane receptor proteins that carry out high-affinity binding and energy dependent uptake into the periplasmic space of specific substrates. It could act to transduce energy from the cytoplasmic membrane to specific energy-requiring processes in the outer membrane, resulting in the release into the periplasm of ligands bound by these outer membrane proteins.</text>
</comment>
<dbReference type="EMBL" id="JAJUBC010000017">
    <property type="protein sequence ID" value="MDD1794490.1"/>
    <property type="molecule type" value="Genomic_DNA"/>
</dbReference>
<comment type="similarity">
    <text evidence="2 10">Belongs to the TonB family.</text>
</comment>
<comment type="caution">
    <text evidence="13">The sequence shown here is derived from an EMBL/GenBank/DDBJ whole genome shotgun (WGS) entry which is preliminary data.</text>
</comment>
<organism evidence="13 14">
    <name type="scientific">Enterovibrio gelatinilyticus</name>
    <dbReference type="NCBI Taxonomy" id="2899819"/>
    <lineage>
        <taxon>Bacteria</taxon>
        <taxon>Pseudomonadati</taxon>
        <taxon>Pseudomonadota</taxon>
        <taxon>Gammaproteobacteria</taxon>
        <taxon>Vibrionales</taxon>
        <taxon>Vibrionaceae</taxon>
        <taxon>Enterovibrio</taxon>
    </lineage>
</organism>
<evidence type="ECO:0000256" key="3">
    <source>
        <dbReference type="ARBA" id="ARBA00022448"/>
    </source>
</evidence>
<evidence type="ECO:0000256" key="11">
    <source>
        <dbReference type="SAM" id="MobiDB-lite"/>
    </source>
</evidence>
<keyword evidence="8 10" id="KW-1133">Transmembrane helix</keyword>
<keyword evidence="4 10" id="KW-1003">Cell membrane</keyword>
<keyword evidence="5 10" id="KW-0997">Cell inner membrane</keyword>
<name>A0ABT5R2V5_9GAMM</name>
<sequence length="222" mass="24179">MLRWIIALGFSIICVIGLFGLMAEMVTPSETKAKRVGDSLAFDIVMVESESDLARKKRVLPPEPPVPPATPQAPVSNSQTLNTPNLSNANLDQVLPDVSMDLSVSGIQTSMPAVSQSVDVSSQLASIDTGVAQMATPIVRVNATYPPKALKRGIEGYVVISFTIDKNGRPTDLNVIEAKPKRMFEREATRALKKWKYTPKKVNGEAIEQKGQTVKLEFMLAK</sequence>
<keyword evidence="14" id="KW-1185">Reference proteome</keyword>
<dbReference type="SUPFAM" id="SSF74653">
    <property type="entry name" value="TolA/TonB C-terminal domain"/>
    <property type="match status" value="1"/>
</dbReference>
<dbReference type="RefSeq" id="WP_274165317.1">
    <property type="nucleotide sequence ID" value="NZ_JAJUBC010000017.1"/>
</dbReference>
<keyword evidence="10" id="KW-0735">Signal-anchor</keyword>
<keyword evidence="7 10" id="KW-0653">Protein transport</keyword>
<evidence type="ECO:0000256" key="10">
    <source>
        <dbReference type="RuleBase" id="RU362123"/>
    </source>
</evidence>
<dbReference type="InterPro" id="IPR037682">
    <property type="entry name" value="TonB_C"/>
</dbReference>
<feature type="domain" description="TonB C-terminal" evidence="12">
    <location>
        <begin position="130"/>
        <end position="222"/>
    </location>
</feature>
<evidence type="ECO:0000256" key="4">
    <source>
        <dbReference type="ARBA" id="ARBA00022475"/>
    </source>
</evidence>
<evidence type="ECO:0000256" key="5">
    <source>
        <dbReference type="ARBA" id="ARBA00022519"/>
    </source>
</evidence>
<dbReference type="InterPro" id="IPR051045">
    <property type="entry name" value="TonB-dependent_transducer"/>
</dbReference>
<keyword evidence="3 10" id="KW-0813">Transport</keyword>
<comment type="subcellular location">
    <subcellularLocation>
        <location evidence="1 10">Cell inner membrane</location>
        <topology evidence="1 10">Single-pass membrane protein</topology>
        <orientation evidence="1 10">Periplasmic side</orientation>
    </subcellularLocation>
</comment>
<dbReference type="PANTHER" id="PTHR33446:SF14">
    <property type="entry name" value="PROTEIN TONB"/>
    <property type="match status" value="1"/>
</dbReference>
<evidence type="ECO:0000256" key="7">
    <source>
        <dbReference type="ARBA" id="ARBA00022927"/>
    </source>
</evidence>
<dbReference type="InterPro" id="IPR003538">
    <property type="entry name" value="TonB"/>
</dbReference>
<evidence type="ECO:0000256" key="1">
    <source>
        <dbReference type="ARBA" id="ARBA00004383"/>
    </source>
</evidence>
<dbReference type="PRINTS" id="PR01374">
    <property type="entry name" value="TONBPROTEIN"/>
</dbReference>
<evidence type="ECO:0000259" key="12">
    <source>
        <dbReference type="PROSITE" id="PS52015"/>
    </source>
</evidence>
<feature type="region of interest" description="Disordered" evidence="11">
    <location>
        <begin position="55"/>
        <end position="87"/>
    </location>
</feature>
<evidence type="ECO:0000256" key="6">
    <source>
        <dbReference type="ARBA" id="ARBA00022692"/>
    </source>
</evidence>
<dbReference type="PANTHER" id="PTHR33446">
    <property type="entry name" value="PROTEIN TONB-RELATED"/>
    <property type="match status" value="1"/>
</dbReference>
<keyword evidence="9 10" id="KW-0472">Membrane</keyword>
<gene>
    <name evidence="13" type="ORF">LRP50_15250</name>
</gene>
<dbReference type="Proteomes" id="UP001149400">
    <property type="component" value="Unassembled WGS sequence"/>
</dbReference>
<reference evidence="13" key="1">
    <citation type="submission" date="2021-12" db="EMBL/GenBank/DDBJ databases">
        <title>Enterovibrio ZSDZ35 sp. nov. and Enterovibrio ZSDZ42 sp. nov., isolated from coastal seawater in Qingdao.</title>
        <authorList>
            <person name="Zhang P."/>
        </authorList>
    </citation>
    <scope>NUCLEOTIDE SEQUENCE</scope>
    <source>
        <strain evidence="13">ZSDZ42</strain>
    </source>
</reference>
<dbReference type="InterPro" id="IPR006260">
    <property type="entry name" value="TonB/TolA_C"/>
</dbReference>
<feature type="compositionally biased region" description="Polar residues" evidence="11">
    <location>
        <begin position="76"/>
        <end position="87"/>
    </location>
</feature>
<evidence type="ECO:0000256" key="2">
    <source>
        <dbReference type="ARBA" id="ARBA00006555"/>
    </source>
</evidence>
<feature type="compositionally biased region" description="Pro residues" evidence="11">
    <location>
        <begin position="61"/>
        <end position="71"/>
    </location>
</feature>
<feature type="transmembrane region" description="Helical" evidence="10">
    <location>
        <begin position="6"/>
        <end position="26"/>
    </location>
</feature>
<dbReference type="PROSITE" id="PS52015">
    <property type="entry name" value="TONB_CTD"/>
    <property type="match status" value="1"/>
</dbReference>
<proteinExistence type="inferred from homology"/>
<dbReference type="NCBIfam" id="TIGR01352">
    <property type="entry name" value="tonB_Cterm"/>
    <property type="match status" value="1"/>
</dbReference>
<dbReference type="Gene3D" id="3.30.1150.10">
    <property type="match status" value="1"/>
</dbReference>
<evidence type="ECO:0000256" key="8">
    <source>
        <dbReference type="ARBA" id="ARBA00022989"/>
    </source>
</evidence>
<dbReference type="Pfam" id="PF03544">
    <property type="entry name" value="TonB_C"/>
    <property type="match status" value="1"/>
</dbReference>
<evidence type="ECO:0000313" key="13">
    <source>
        <dbReference type="EMBL" id="MDD1794490.1"/>
    </source>
</evidence>
<evidence type="ECO:0000256" key="9">
    <source>
        <dbReference type="ARBA" id="ARBA00023136"/>
    </source>
</evidence>